<keyword evidence="3 6" id="KW-0238">DNA-binding</keyword>
<evidence type="ECO:0000256" key="4">
    <source>
        <dbReference type="ARBA" id="ARBA00023163"/>
    </source>
</evidence>
<feature type="domain" description="HTH lysR-type" evidence="5">
    <location>
        <begin position="1"/>
        <end position="57"/>
    </location>
</feature>
<dbReference type="InterPro" id="IPR005119">
    <property type="entry name" value="LysR_subst-bd"/>
</dbReference>
<dbReference type="Proteomes" id="UP001434337">
    <property type="component" value="Chromosome"/>
</dbReference>
<dbReference type="Pfam" id="PF00126">
    <property type="entry name" value="HTH_1"/>
    <property type="match status" value="1"/>
</dbReference>
<dbReference type="SUPFAM" id="SSF46785">
    <property type="entry name" value="Winged helix' DNA-binding domain"/>
    <property type="match status" value="1"/>
</dbReference>
<dbReference type="EMBL" id="CP115965">
    <property type="protein sequence ID" value="WZW97530.1"/>
    <property type="molecule type" value="Genomic_DNA"/>
</dbReference>
<keyword evidence="7" id="KW-1185">Reference proteome</keyword>
<dbReference type="InterPro" id="IPR036388">
    <property type="entry name" value="WH-like_DNA-bd_sf"/>
</dbReference>
<protein>
    <submittedName>
        <fullName evidence="6">ArgP/LysG family DNA-binding transcriptional regulator</fullName>
    </submittedName>
</protein>
<dbReference type="InterPro" id="IPR036390">
    <property type="entry name" value="WH_DNA-bd_sf"/>
</dbReference>
<organism evidence="6 7">
    <name type="scientific">Propioniciclava soli</name>
    <dbReference type="NCBI Taxonomy" id="2775081"/>
    <lineage>
        <taxon>Bacteria</taxon>
        <taxon>Bacillati</taxon>
        <taxon>Actinomycetota</taxon>
        <taxon>Actinomycetes</taxon>
        <taxon>Propionibacteriales</taxon>
        <taxon>Propionibacteriaceae</taxon>
        <taxon>Propioniciclava</taxon>
    </lineage>
</organism>
<dbReference type="Gene3D" id="1.10.10.10">
    <property type="entry name" value="Winged helix-like DNA-binding domain superfamily/Winged helix DNA-binding domain"/>
    <property type="match status" value="1"/>
</dbReference>
<dbReference type="PANTHER" id="PTHR30579">
    <property type="entry name" value="TRANSCRIPTIONAL REGULATOR"/>
    <property type="match status" value="1"/>
</dbReference>
<name>A0ABZ3C4L4_9ACTN</name>
<dbReference type="NCBIfam" id="NF002964">
    <property type="entry name" value="PRK03635.1"/>
    <property type="match status" value="1"/>
</dbReference>
<dbReference type="SUPFAM" id="SSF53850">
    <property type="entry name" value="Periplasmic binding protein-like II"/>
    <property type="match status" value="1"/>
</dbReference>
<evidence type="ECO:0000256" key="3">
    <source>
        <dbReference type="ARBA" id="ARBA00023125"/>
    </source>
</evidence>
<comment type="similarity">
    <text evidence="1">Belongs to the LysR transcriptional regulatory family.</text>
</comment>
<dbReference type="PANTHER" id="PTHR30579:SF2">
    <property type="entry name" value="HTH-TYPE TRANSCRIPTIONAL REGULATOR ARGP"/>
    <property type="match status" value="1"/>
</dbReference>
<keyword evidence="2" id="KW-0805">Transcription regulation</keyword>
<evidence type="ECO:0000256" key="1">
    <source>
        <dbReference type="ARBA" id="ARBA00009437"/>
    </source>
</evidence>
<evidence type="ECO:0000259" key="5">
    <source>
        <dbReference type="PROSITE" id="PS50931"/>
    </source>
</evidence>
<dbReference type="RefSeq" id="WP_342371899.1">
    <property type="nucleotide sequence ID" value="NZ_CP115965.1"/>
</dbReference>
<dbReference type="InterPro" id="IPR000847">
    <property type="entry name" value="LysR_HTH_N"/>
</dbReference>
<dbReference type="InterPro" id="IPR050176">
    <property type="entry name" value="LTTR"/>
</dbReference>
<sequence>MQLEQLRAFATAIDLGTLDAAARELSLTPSAMSQRLRALEASAGAVLLERTTPVRPTAAGEVVLRLARQVLLLQAEARSELDGGLGVDGGAGGRVTVVRVVVNADSLATWFPAVFDEAAGWADIALHLTVADQAVAAEHLSRGAAMAAVTSRPRAAPGCRSVPLGVMRYHAMARADLVASGLGPADLPMVNFGPDDDLQDARLAQLGVGRPPRVTQVPSAEGFLAAVAAGLGWGMVPAGMLARTDADLCQLRVGGTVEVPLFWHRWRLASEPLDRLSAAVEKFANIHLAK</sequence>
<dbReference type="Gene3D" id="3.40.190.290">
    <property type="match status" value="1"/>
</dbReference>
<gene>
    <name evidence="6" type="ORF">PCC79_11525</name>
</gene>
<reference evidence="6 7" key="1">
    <citation type="journal article" date="2023" name="Environ Microbiome">
        <title>A coral-associated actinobacterium mitigates coral bleaching under heat stress.</title>
        <authorList>
            <person name="Li J."/>
            <person name="Zou Y."/>
            <person name="Li Q."/>
            <person name="Zhang J."/>
            <person name="Bourne D.G."/>
            <person name="Lyu Y."/>
            <person name="Liu C."/>
            <person name="Zhang S."/>
        </authorList>
    </citation>
    <scope>NUCLEOTIDE SEQUENCE [LARGE SCALE GENOMIC DNA]</scope>
    <source>
        <strain evidence="6 7">SCSIO 13291</strain>
    </source>
</reference>
<proteinExistence type="inferred from homology"/>
<dbReference type="Pfam" id="PF03466">
    <property type="entry name" value="LysR_substrate"/>
    <property type="match status" value="1"/>
</dbReference>
<keyword evidence="4" id="KW-0804">Transcription</keyword>
<evidence type="ECO:0000313" key="6">
    <source>
        <dbReference type="EMBL" id="WZW97530.1"/>
    </source>
</evidence>
<evidence type="ECO:0000256" key="2">
    <source>
        <dbReference type="ARBA" id="ARBA00023015"/>
    </source>
</evidence>
<accession>A0ABZ3C4L4</accession>
<evidence type="ECO:0000313" key="7">
    <source>
        <dbReference type="Proteomes" id="UP001434337"/>
    </source>
</evidence>
<dbReference type="PROSITE" id="PS50931">
    <property type="entry name" value="HTH_LYSR"/>
    <property type="match status" value="1"/>
</dbReference>
<dbReference type="GO" id="GO:0003677">
    <property type="term" value="F:DNA binding"/>
    <property type="evidence" value="ECO:0007669"/>
    <property type="project" value="UniProtKB-KW"/>
</dbReference>